<dbReference type="PANTHER" id="PTHR43201:SF5">
    <property type="entry name" value="MEDIUM-CHAIN ACYL-COA LIGASE ACSF2, MITOCHONDRIAL"/>
    <property type="match status" value="1"/>
</dbReference>
<dbReference type="Proteomes" id="UP000564496">
    <property type="component" value="Unassembled WGS sequence"/>
</dbReference>
<dbReference type="AlphaFoldDB" id="A0A7Z0DNL4"/>
<evidence type="ECO:0000313" key="6">
    <source>
        <dbReference type="EMBL" id="NYI78549.1"/>
    </source>
</evidence>
<comment type="similarity">
    <text evidence="1">Belongs to the ATP-dependent AMP-binding enzyme family.</text>
</comment>
<feature type="region of interest" description="Disordered" evidence="3">
    <location>
        <begin position="172"/>
        <end position="199"/>
    </location>
</feature>
<dbReference type="InterPro" id="IPR000873">
    <property type="entry name" value="AMP-dep_synth/lig_dom"/>
</dbReference>
<dbReference type="EC" id="6.2.1.-" evidence="6"/>
<dbReference type="RefSeq" id="WP_179658857.1">
    <property type="nucleotide sequence ID" value="NZ_JACBZR010000001.1"/>
</dbReference>
<keyword evidence="2 6" id="KW-0436">Ligase</keyword>
<dbReference type="Gene3D" id="3.40.50.12780">
    <property type="entry name" value="N-terminal domain of ligase-like"/>
    <property type="match status" value="1"/>
</dbReference>
<organism evidence="6 7">
    <name type="scientific">Nocardioides panzhihuensis</name>
    <dbReference type="NCBI Taxonomy" id="860243"/>
    <lineage>
        <taxon>Bacteria</taxon>
        <taxon>Bacillati</taxon>
        <taxon>Actinomycetota</taxon>
        <taxon>Actinomycetes</taxon>
        <taxon>Propionibacteriales</taxon>
        <taxon>Nocardioidaceae</taxon>
        <taxon>Nocardioides</taxon>
    </lineage>
</organism>
<sequence>MFSTTTAKARTAGSAAKILAGSGIVRPINPIGLARTGLALARWGTGPAGGFIGLARRYPRRTAVIDELGSLTYADLDRRSNAIARALAARGVGEGDGVAIMCRNHRGFVDATLAVAKLGADALYLNTAFAGPQLVGVLERDKPALIIHDEEFTGLLSAASSAQRLVAWVDSEDPADTTGARSSGELARPLAPSEGVTERSEETLESLVSGDARPVPPPKRHGRIVILTSGTTGAPKSAPRPEAGFDAAVALMSRMPMKDGWRCFVAAPLFHTWGLAHLLFAELLGTTMILRRRFDPEDALATLAETQADSFVVIPVMMQRILSLPEETLAAYDLEAIASRLKAVASSGSALPGDLALEWMDRFGDSLYNVYGSTEVSYASIADPVDLREAPTSAGKVPWGTQMRILDGDGAPVRDGEAGRIFVGNGLLFEGYTTGGGKEVLDGLMATGDVGRFGPDGRLYVEGRDDDMIVSGGENVFPQEVEDCLMRHSLVADAACVGVDDADFGKRLRGFVVLVPGADAEAAGDVDVTLKDWVKENLARFKVPREIVVIDALPRNATGKVLRRELATWDDEAAGPNGERVAGQ</sequence>
<name>A0A7Z0DNL4_9ACTN</name>
<dbReference type="SUPFAM" id="SSF56801">
    <property type="entry name" value="Acetyl-CoA synthetase-like"/>
    <property type="match status" value="1"/>
</dbReference>
<gene>
    <name evidence="6" type="ORF">BJ988_003197</name>
</gene>
<dbReference type="Pfam" id="PF00501">
    <property type="entry name" value="AMP-binding"/>
    <property type="match status" value="1"/>
</dbReference>
<dbReference type="InterPro" id="IPR020845">
    <property type="entry name" value="AMP-binding_CS"/>
</dbReference>
<comment type="caution">
    <text evidence="6">The sequence shown here is derived from an EMBL/GenBank/DDBJ whole genome shotgun (WGS) entry which is preliminary data.</text>
</comment>
<accession>A0A7Z0DNL4</accession>
<protein>
    <submittedName>
        <fullName evidence="6">Fatty-acyl-CoA synthase</fullName>
        <ecNumber evidence="6">6.2.1.-</ecNumber>
    </submittedName>
</protein>
<dbReference type="EMBL" id="JACBZR010000001">
    <property type="protein sequence ID" value="NYI78549.1"/>
    <property type="molecule type" value="Genomic_DNA"/>
</dbReference>
<evidence type="ECO:0000313" key="7">
    <source>
        <dbReference type="Proteomes" id="UP000564496"/>
    </source>
</evidence>
<proteinExistence type="inferred from homology"/>
<dbReference type="GO" id="GO:0031956">
    <property type="term" value="F:medium-chain fatty acid-CoA ligase activity"/>
    <property type="evidence" value="ECO:0007669"/>
    <property type="project" value="TreeGrafter"/>
</dbReference>
<evidence type="ECO:0000256" key="3">
    <source>
        <dbReference type="SAM" id="MobiDB-lite"/>
    </source>
</evidence>
<feature type="domain" description="AMP-dependent synthetase/ligase" evidence="4">
    <location>
        <begin position="55"/>
        <end position="432"/>
    </location>
</feature>
<dbReference type="PANTHER" id="PTHR43201">
    <property type="entry name" value="ACYL-COA SYNTHETASE"/>
    <property type="match status" value="1"/>
</dbReference>
<evidence type="ECO:0000256" key="2">
    <source>
        <dbReference type="ARBA" id="ARBA00022598"/>
    </source>
</evidence>
<dbReference type="InterPro" id="IPR025110">
    <property type="entry name" value="AMP-bd_C"/>
</dbReference>
<keyword evidence="7" id="KW-1185">Reference proteome</keyword>
<dbReference type="GO" id="GO:0006631">
    <property type="term" value="P:fatty acid metabolic process"/>
    <property type="evidence" value="ECO:0007669"/>
    <property type="project" value="TreeGrafter"/>
</dbReference>
<dbReference type="InterPro" id="IPR045851">
    <property type="entry name" value="AMP-bd_C_sf"/>
</dbReference>
<dbReference type="CDD" id="cd04433">
    <property type="entry name" value="AFD_class_I"/>
    <property type="match status" value="1"/>
</dbReference>
<evidence type="ECO:0000259" key="4">
    <source>
        <dbReference type="Pfam" id="PF00501"/>
    </source>
</evidence>
<dbReference type="InterPro" id="IPR042099">
    <property type="entry name" value="ANL_N_sf"/>
</dbReference>
<dbReference type="Gene3D" id="3.30.300.30">
    <property type="match status" value="1"/>
</dbReference>
<dbReference type="Pfam" id="PF13193">
    <property type="entry name" value="AMP-binding_C"/>
    <property type="match status" value="1"/>
</dbReference>
<evidence type="ECO:0000256" key="1">
    <source>
        <dbReference type="ARBA" id="ARBA00006432"/>
    </source>
</evidence>
<dbReference type="PROSITE" id="PS00455">
    <property type="entry name" value="AMP_BINDING"/>
    <property type="match status" value="1"/>
</dbReference>
<reference evidence="6 7" key="1">
    <citation type="submission" date="2020-07" db="EMBL/GenBank/DDBJ databases">
        <title>Sequencing the genomes of 1000 actinobacteria strains.</title>
        <authorList>
            <person name="Klenk H.-P."/>
        </authorList>
    </citation>
    <scope>NUCLEOTIDE SEQUENCE [LARGE SCALE GENOMIC DNA]</scope>
    <source>
        <strain evidence="6 7">DSM 26487</strain>
    </source>
</reference>
<feature type="domain" description="AMP-binding enzyme C-terminal" evidence="5">
    <location>
        <begin position="480"/>
        <end position="560"/>
    </location>
</feature>
<evidence type="ECO:0000259" key="5">
    <source>
        <dbReference type="Pfam" id="PF13193"/>
    </source>
</evidence>